<dbReference type="PANTHER" id="PTHR24321">
    <property type="entry name" value="DEHYDROGENASES, SHORT CHAIN"/>
    <property type="match status" value="1"/>
</dbReference>
<evidence type="ECO:0000313" key="5">
    <source>
        <dbReference type="EMBL" id="PDO10916.1"/>
    </source>
</evidence>
<evidence type="ECO:0000259" key="4">
    <source>
        <dbReference type="SMART" id="SM00822"/>
    </source>
</evidence>
<dbReference type="InterPro" id="IPR057326">
    <property type="entry name" value="KR_dom"/>
</dbReference>
<dbReference type="PRINTS" id="PR00080">
    <property type="entry name" value="SDRFAMILY"/>
</dbReference>
<dbReference type="Proteomes" id="UP000243688">
    <property type="component" value="Unassembled WGS sequence"/>
</dbReference>
<comment type="caution">
    <text evidence="5">The sequence shown here is derived from an EMBL/GenBank/DDBJ whole genome shotgun (WGS) entry which is preliminary data.</text>
</comment>
<evidence type="ECO:0000313" key="6">
    <source>
        <dbReference type="Proteomes" id="UP000243688"/>
    </source>
</evidence>
<dbReference type="SUPFAM" id="SSF51735">
    <property type="entry name" value="NAD(P)-binding Rossmann-fold domains"/>
    <property type="match status" value="1"/>
</dbReference>
<dbReference type="Pfam" id="PF13561">
    <property type="entry name" value="adh_short_C2"/>
    <property type="match status" value="1"/>
</dbReference>
<name>A0A2A6E283_9BACL</name>
<dbReference type="Gene3D" id="3.40.50.720">
    <property type="entry name" value="NAD(P)-binding Rossmann-like Domain"/>
    <property type="match status" value="1"/>
</dbReference>
<sequence length="257" mass="27287">MLEGRVALVTGGGSGIGRAAAERLAEEGAKVFLLDVRPQRLEGVRRNLAEAGAEVDSAVADVSNEEQVQRAVEAAVRRFGRLDFVFANAGVNGTLAPVETMPAADWSATLAVNLTGTFLTVKHVIPYMKESGGSIAVTSSINGTRVFSAAGLSAYAASKAGQVAFVKTAAFELARYRIRVNAICPGWIRTNIAESTHPVPELRDYPSKWKIVRPERLLPGVPGSPDRVADVVVFLASDLSRHVSGTEIYVDAAESLL</sequence>
<evidence type="ECO:0000256" key="2">
    <source>
        <dbReference type="ARBA" id="ARBA00023002"/>
    </source>
</evidence>
<protein>
    <submittedName>
        <fullName evidence="5">3-oxoacyl-[acyl-carrier-protein] reductase</fullName>
    </submittedName>
</protein>
<accession>A0A2A6E283</accession>
<dbReference type="GO" id="GO:0016491">
    <property type="term" value="F:oxidoreductase activity"/>
    <property type="evidence" value="ECO:0007669"/>
    <property type="project" value="UniProtKB-KW"/>
</dbReference>
<dbReference type="FunFam" id="3.40.50.720:FF:000084">
    <property type="entry name" value="Short-chain dehydrogenase reductase"/>
    <property type="match status" value="1"/>
</dbReference>
<comment type="similarity">
    <text evidence="1">Belongs to the short-chain dehydrogenases/reductases (SDR) family.</text>
</comment>
<keyword evidence="2" id="KW-0560">Oxidoreductase</keyword>
<dbReference type="GO" id="GO:0008206">
    <property type="term" value="P:bile acid metabolic process"/>
    <property type="evidence" value="ECO:0007669"/>
    <property type="project" value="UniProtKB-ARBA"/>
</dbReference>
<dbReference type="InterPro" id="IPR036291">
    <property type="entry name" value="NAD(P)-bd_dom_sf"/>
</dbReference>
<proteinExistence type="inferred from homology"/>
<reference evidence="5 6" key="1">
    <citation type="submission" date="2016-12" db="EMBL/GenBank/DDBJ databases">
        <title>Candidatus Reconcilibacillus cellulovorans genome.</title>
        <authorList>
            <person name="Kolinko S."/>
            <person name="Wu Y.-W."/>
            <person name="Tachea F."/>
            <person name="Denzel E."/>
            <person name="Hiras J."/>
            <person name="Baecker N."/>
            <person name="Chan L.J."/>
            <person name="Eichorst S.A."/>
            <person name="Frey D."/>
            <person name="Adams P.D."/>
            <person name="Pray T."/>
            <person name="Tanjore D."/>
            <person name="Petzold C.J."/>
            <person name="Gladden J.M."/>
            <person name="Simmons B.A."/>
            <person name="Singer S.W."/>
        </authorList>
    </citation>
    <scope>NUCLEOTIDE SEQUENCE [LARGE SCALE GENOMIC DNA]</scope>
    <source>
        <strain evidence="5">JTherm</strain>
    </source>
</reference>
<dbReference type="InterPro" id="IPR002347">
    <property type="entry name" value="SDR_fam"/>
</dbReference>
<evidence type="ECO:0000256" key="3">
    <source>
        <dbReference type="ARBA" id="ARBA00023027"/>
    </source>
</evidence>
<dbReference type="NCBIfam" id="NF004203">
    <property type="entry name" value="PRK05653.2-4"/>
    <property type="match status" value="1"/>
</dbReference>
<feature type="domain" description="Ketoreductase" evidence="4">
    <location>
        <begin position="5"/>
        <end position="190"/>
    </location>
</feature>
<organism evidence="5 6">
    <name type="scientific">Candidatus Reconcilbacillus cellulovorans</name>
    <dbReference type="NCBI Taxonomy" id="1906605"/>
    <lineage>
        <taxon>Bacteria</taxon>
        <taxon>Bacillati</taxon>
        <taxon>Bacillota</taxon>
        <taxon>Bacilli</taxon>
        <taxon>Bacillales</taxon>
        <taxon>Paenibacillaceae</taxon>
        <taxon>Candidatus Reconcilbacillus</taxon>
    </lineage>
</organism>
<dbReference type="EMBL" id="MOXJ01000008">
    <property type="protein sequence ID" value="PDO10916.1"/>
    <property type="molecule type" value="Genomic_DNA"/>
</dbReference>
<dbReference type="SMART" id="SM00822">
    <property type="entry name" value="PKS_KR"/>
    <property type="match status" value="1"/>
</dbReference>
<dbReference type="CDD" id="cd05233">
    <property type="entry name" value="SDR_c"/>
    <property type="match status" value="1"/>
</dbReference>
<evidence type="ECO:0000256" key="1">
    <source>
        <dbReference type="ARBA" id="ARBA00006484"/>
    </source>
</evidence>
<dbReference type="AlphaFoldDB" id="A0A2A6E283"/>
<gene>
    <name evidence="5" type="ORF">BLM47_05180</name>
</gene>
<keyword evidence="3" id="KW-0520">NAD</keyword>
<dbReference type="PANTHER" id="PTHR24321:SF8">
    <property type="entry name" value="ESTRADIOL 17-BETA-DEHYDROGENASE 8-RELATED"/>
    <property type="match status" value="1"/>
</dbReference>
<dbReference type="PRINTS" id="PR00081">
    <property type="entry name" value="GDHRDH"/>
</dbReference>